<name>A0A5A7R9B3_STRAF</name>
<dbReference type="OrthoDB" id="10497871at2759"/>
<dbReference type="AlphaFoldDB" id="A0A5A7R9B3"/>
<comment type="caution">
    <text evidence="1">The sequence shown here is derived from an EMBL/GenBank/DDBJ whole genome shotgun (WGS) entry which is preliminary data.</text>
</comment>
<accession>A0A5A7R9B3</accession>
<keyword evidence="2" id="KW-1185">Reference proteome</keyword>
<evidence type="ECO:0000313" key="1">
    <source>
        <dbReference type="EMBL" id="GER54313.1"/>
    </source>
</evidence>
<reference evidence="2" key="1">
    <citation type="journal article" date="2019" name="Curr. Biol.">
        <title>Genome Sequence of Striga asiatica Provides Insight into the Evolution of Plant Parasitism.</title>
        <authorList>
            <person name="Yoshida S."/>
            <person name="Kim S."/>
            <person name="Wafula E.K."/>
            <person name="Tanskanen J."/>
            <person name="Kim Y.M."/>
            <person name="Honaas L."/>
            <person name="Yang Z."/>
            <person name="Spallek T."/>
            <person name="Conn C.E."/>
            <person name="Ichihashi Y."/>
            <person name="Cheong K."/>
            <person name="Cui S."/>
            <person name="Der J.P."/>
            <person name="Gundlach H."/>
            <person name="Jiao Y."/>
            <person name="Hori C."/>
            <person name="Ishida J.K."/>
            <person name="Kasahara H."/>
            <person name="Kiba T."/>
            <person name="Kim M.S."/>
            <person name="Koo N."/>
            <person name="Laohavisit A."/>
            <person name="Lee Y.H."/>
            <person name="Lumba S."/>
            <person name="McCourt P."/>
            <person name="Mortimer J.C."/>
            <person name="Mutuku J.M."/>
            <person name="Nomura T."/>
            <person name="Sasaki-Sekimoto Y."/>
            <person name="Seto Y."/>
            <person name="Wang Y."/>
            <person name="Wakatake T."/>
            <person name="Sakakibara H."/>
            <person name="Demura T."/>
            <person name="Yamaguchi S."/>
            <person name="Yoneyama K."/>
            <person name="Manabe R.I."/>
            <person name="Nelson D.C."/>
            <person name="Schulman A.H."/>
            <person name="Timko M.P."/>
            <person name="dePamphilis C.W."/>
            <person name="Choi D."/>
            <person name="Shirasu K."/>
        </authorList>
    </citation>
    <scope>NUCLEOTIDE SEQUENCE [LARGE SCALE GENOMIC DNA]</scope>
    <source>
        <strain evidence="2">cv. UVA1</strain>
    </source>
</reference>
<gene>
    <name evidence="1" type="ORF">STAS_31894</name>
</gene>
<sequence length="187" mass="20558">MRAPPDESAAGESSDCASADRASFLCLAGAGAGAGLWKNASGSKTLSTWYTASCPSVYTVFASVALVTPVVTFTAFPEVVTLRSNEPCLPPACVIIGWRGTTWNWTSSTFCWSVNELRIPGLRLEKAESVGAKRVIPWFCELLSCVSIWSATFVVCRRRMNIEYWPDFSRMAVRYPIKQVQFCMDVC</sequence>
<dbReference type="Proteomes" id="UP000325081">
    <property type="component" value="Unassembled WGS sequence"/>
</dbReference>
<proteinExistence type="predicted"/>
<evidence type="ECO:0000313" key="2">
    <source>
        <dbReference type="Proteomes" id="UP000325081"/>
    </source>
</evidence>
<protein>
    <submittedName>
        <fullName evidence="1">Auxin response factor 16</fullName>
    </submittedName>
</protein>
<dbReference type="EMBL" id="BKCP01011070">
    <property type="protein sequence ID" value="GER54313.1"/>
    <property type="molecule type" value="Genomic_DNA"/>
</dbReference>
<organism evidence="1 2">
    <name type="scientific">Striga asiatica</name>
    <name type="common">Asiatic witchweed</name>
    <name type="synonym">Buchnera asiatica</name>
    <dbReference type="NCBI Taxonomy" id="4170"/>
    <lineage>
        <taxon>Eukaryota</taxon>
        <taxon>Viridiplantae</taxon>
        <taxon>Streptophyta</taxon>
        <taxon>Embryophyta</taxon>
        <taxon>Tracheophyta</taxon>
        <taxon>Spermatophyta</taxon>
        <taxon>Magnoliopsida</taxon>
        <taxon>eudicotyledons</taxon>
        <taxon>Gunneridae</taxon>
        <taxon>Pentapetalae</taxon>
        <taxon>asterids</taxon>
        <taxon>lamiids</taxon>
        <taxon>Lamiales</taxon>
        <taxon>Orobanchaceae</taxon>
        <taxon>Buchnereae</taxon>
        <taxon>Striga</taxon>
    </lineage>
</organism>